<accession>A0ABR0ETW2</accession>
<dbReference type="Proteomes" id="UP001305779">
    <property type="component" value="Unassembled WGS sequence"/>
</dbReference>
<reference evidence="1 2" key="1">
    <citation type="journal article" date="2023" name="G3 (Bethesda)">
        <title>A chromosome-level genome assembly of Zasmidium syzygii isolated from banana leaves.</title>
        <authorList>
            <person name="van Westerhoven A.C."/>
            <person name="Mehrabi R."/>
            <person name="Talebi R."/>
            <person name="Steentjes M.B.F."/>
            <person name="Corcolon B."/>
            <person name="Chong P.A."/>
            <person name="Kema G.H.J."/>
            <person name="Seidl M.F."/>
        </authorList>
    </citation>
    <scope>NUCLEOTIDE SEQUENCE [LARGE SCALE GENOMIC DNA]</scope>
    <source>
        <strain evidence="1 2">P124</strain>
    </source>
</reference>
<evidence type="ECO:0000313" key="1">
    <source>
        <dbReference type="EMBL" id="KAK4504603.1"/>
    </source>
</evidence>
<protein>
    <submittedName>
        <fullName evidence="1">Uncharacterized protein</fullName>
    </submittedName>
</protein>
<evidence type="ECO:0000313" key="2">
    <source>
        <dbReference type="Proteomes" id="UP001305779"/>
    </source>
</evidence>
<organism evidence="1 2">
    <name type="scientific">Zasmidium cellare</name>
    <name type="common">Wine cellar mold</name>
    <name type="synonym">Racodium cellare</name>
    <dbReference type="NCBI Taxonomy" id="395010"/>
    <lineage>
        <taxon>Eukaryota</taxon>
        <taxon>Fungi</taxon>
        <taxon>Dikarya</taxon>
        <taxon>Ascomycota</taxon>
        <taxon>Pezizomycotina</taxon>
        <taxon>Dothideomycetes</taxon>
        <taxon>Dothideomycetidae</taxon>
        <taxon>Mycosphaerellales</taxon>
        <taxon>Mycosphaerellaceae</taxon>
        <taxon>Zasmidium</taxon>
    </lineage>
</organism>
<name>A0ABR0ETW2_ZASCE</name>
<keyword evidence="2" id="KW-1185">Reference proteome</keyword>
<sequence>MHGQERHAWLINGSITASSNGTSSFANCWYRKKTPYSPSVCDVINIGAGCQKPDYQDFANVKDFWVTWSIYNTFDFFVNLNSGITGAEEEVSDAVGKVVTALDPPNPSGSTPGWEYVLDALTFGFSLYSEGTVALKAALRAIPQSSTLIGKVYPQGDVSGTVTEWANVAGEVGQFCQTWANLISSALEDVVTDPEVFTAWSSAGQLTGGEIDMTQLTDSLTTTVTTYMIATASNAAGYLMKRTADVDVNQLQENSSLRWSTGCGGGYDSSGSWCLME</sequence>
<comment type="caution">
    <text evidence="1">The sequence shown here is derived from an EMBL/GenBank/DDBJ whole genome shotgun (WGS) entry which is preliminary data.</text>
</comment>
<gene>
    <name evidence="1" type="ORF">PRZ48_005519</name>
</gene>
<proteinExistence type="predicted"/>
<dbReference type="EMBL" id="JAXOVC010000003">
    <property type="protein sequence ID" value="KAK4504603.1"/>
    <property type="molecule type" value="Genomic_DNA"/>
</dbReference>